<reference evidence="3" key="1">
    <citation type="journal article" date="2020" name="MBio">
        <title>Horizontal gene transfer to a defensive symbiont with a reduced genome amongst a multipartite beetle microbiome.</title>
        <authorList>
            <person name="Waterworth S.C."/>
            <person name="Florez L.V."/>
            <person name="Rees E.R."/>
            <person name="Hertweck C."/>
            <person name="Kaltenpoth M."/>
            <person name="Kwan J.C."/>
        </authorList>
    </citation>
    <scope>NUCLEOTIDE SEQUENCE [LARGE SCALE GENOMIC DNA]</scope>
</reference>
<sequence>MEQNICKSCHKLIMAKDHQCNSQDVDNESSLLSLVIFVLCMITFAFIATELLQKEHESDDELNRVAHSVSSKSQVYF</sequence>
<dbReference type="Proteomes" id="UP000490535">
    <property type="component" value="Unassembled WGS sequence"/>
</dbReference>
<keyword evidence="1" id="KW-0812">Transmembrane</keyword>
<gene>
    <name evidence="2" type="ORF">GAK29_03640</name>
</gene>
<keyword evidence="1" id="KW-1133">Transmembrane helix</keyword>
<feature type="transmembrane region" description="Helical" evidence="1">
    <location>
        <begin position="31"/>
        <end position="52"/>
    </location>
</feature>
<protein>
    <submittedName>
        <fullName evidence="2">Uncharacterized protein</fullName>
    </submittedName>
</protein>
<accession>A0A833PCS0</accession>
<comment type="caution">
    <text evidence="2">The sequence shown here is derived from an EMBL/GenBank/DDBJ whole genome shotgun (WGS) entry which is preliminary data.</text>
</comment>
<dbReference type="AlphaFoldDB" id="A0A833PCS0"/>
<evidence type="ECO:0000313" key="3">
    <source>
        <dbReference type="Proteomes" id="UP000490535"/>
    </source>
</evidence>
<name>A0A833PCS0_ACIBZ</name>
<keyword evidence="1" id="KW-0472">Membrane</keyword>
<evidence type="ECO:0000256" key="1">
    <source>
        <dbReference type="SAM" id="Phobius"/>
    </source>
</evidence>
<dbReference type="EMBL" id="WNDP01000122">
    <property type="protein sequence ID" value="KAF1020418.1"/>
    <property type="molecule type" value="Genomic_DNA"/>
</dbReference>
<proteinExistence type="predicted"/>
<evidence type="ECO:0000313" key="2">
    <source>
        <dbReference type="EMBL" id="KAF1020418.1"/>
    </source>
</evidence>
<organism evidence="2 3">
    <name type="scientific">Acinetobacter bereziniae</name>
    <name type="common">Acinetobacter genomosp. 10</name>
    <dbReference type="NCBI Taxonomy" id="106648"/>
    <lineage>
        <taxon>Bacteria</taxon>
        <taxon>Pseudomonadati</taxon>
        <taxon>Pseudomonadota</taxon>
        <taxon>Gammaproteobacteria</taxon>
        <taxon>Moraxellales</taxon>
        <taxon>Moraxellaceae</taxon>
        <taxon>Acinetobacter</taxon>
    </lineage>
</organism>